<dbReference type="AlphaFoldDB" id="A0AAD6R1H0"/>
<accession>A0AAD6R1H0</accession>
<reference evidence="1 2" key="1">
    <citation type="journal article" date="2023" name="Mol. Ecol. Resour.">
        <title>Chromosome-level genome assembly of a triploid poplar Populus alba 'Berolinensis'.</title>
        <authorList>
            <person name="Chen S."/>
            <person name="Yu Y."/>
            <person name="Wang X."/>
            <person name="Wang S."/>
            <person name="Zhang T."/>
            <person name="Zhou Y."/>
            <person name="He R."/>
            <person name="Meng N."/>
            <person name="Wang Y."/>
            <person name="Liu W."/>
            <person name="Liu Z."/>
            <person name="Liu J."/>
            <person name="Guo Q."/>
            <person name="Huang H."/>
            <person name="Sederoff R.R."/>
            <person name="Wang G."/>
            <person name="Qu G."/>
            <person name="Chen S."/>
        </authorList>
    </citation>
    <scope>NUCLEOTIDE SEQUENCE [LARGE SCALE GENOMIC DNA]</scope>
    <source>
        <strain evidence="1">SC-2020</strain>
    </source>
</reference>
<proteinExistence type="predicted"/>
<comment type="caution">
    <text evidence="1">The sequence shown here is derived from an EMBL/GenBank/DDBJ whole genome shotgun (WGS) entry which is preliminary data.</text>
</comment>
<keyword evidence="2" id="KW-1185">Reference proteome</keyword>
<evidence type="ECO:0000313" key="2">
    <source>
        <dbReference type="Proteomes" id="UP001164929"/>
    </source>
</evidence>
<dbReference type="EMBL" id="JAQIZT010000004">
    <property type="protein sequence ID" value="KAJ7000509.1"/>
    <property type="molecule type" value="Genomic_DNA"/>
</dbReference>
<organism evidence="1 2">
    <name type="scientific">Populus alba x Populus x berolinensis</name>
    <dbReference type="NCBI Taxonomy" id="444605"/>
    <lineage>
        <taxon>Eukaryota</taxon>
        <taxon>Viridiplantae</taxon>
        <taxon>Streptophyta</taxon>
        <taxon>Embryophyta</taxon>
        <taxon>Tracheophyta</taxon>
        <taxon>Spermatophyta</taxon>
        <taxon>Magnoliopsida</taxon>
        <taxon>eudicotyledons</taxon>
        <taxon>Gunneridae</taxon>
        <taxon>Pentapetalae</taxon>
        <taxon>rosids</taxon>
        <taxon>fabids</taxon>
        <taxon>Malpighiales</taxon>
        <taxon>Salicaceae</taxon>
        <taxon>Saliceae</taxon>
        <taxon>Populus</taxon>
    </lineage>
</organism>
<name>A0AAD6R1H0_9ROSI</name>
<dbReference type="Proteomes" id="UP001164929">
    <property type="component" value="Chromosome 4"/>
</dbReference>
<gene>
    <name evidence="1" type="ORF">NC653_011091</name>
</gene>
<sequence length="62" mass="7357">MLIHQRPPLKRWKVVVRGLNTRHSCCPDLLIIRVLQLVVDRLVMEAEIQDAEKLARWKETQI</sequence>
<protein>
    <submittedName>
        <fullName evidence="1">Uncharacterized protein</fullName>
    </submittedName>
</protein>
<evidence type="ECO:0000313" key="1">
    <source>
        <dbReference type="EMBL" id="KAJ7000509.1"/>
    </source>
</evidence>